<evidence type="ECO:0000313" key="2">
    <source>
        <dbReference type="Proteomes" id="UP001146793"/>
    </source>
</evidence>
<dbReference type="AlphaFoldDB" id="A0AAV7Z147"/>
<evidence type="ECO:0000313" key="1">
    <source>
        <dbReference type="EMBL" id="KAJ3435718.1"/>
    </source>
</evidence>
<comment type="caution">
    <text evidence="1">The sequence shown here is derived from an EMBL/GenBank/DDBJ whole genome shotgun (WGS) entry which is preliminary data.</text>
</comment>
<gene>
    <name evidence="1" type="ORF">M0812_17756</name>
</gene>
<proteinExistence type="predicted"/>
<organism evidence="1 2">
    <name type="scientific">Anaeramoeba flamelloides</name>
    <dbReference type="NCBI Taxonomy" id="1746091"/>
    <lineage>
        <taxon>Eukaryota</taxon>
        <taxon>Metamonada</taxon>
        <taxon>Anaeramoebidae</taxon>
        <taxon>Anaeramoeba</taxon>
    </lineage>
</organism>
<sequence length="264" mass="31220">MSALTKNTKDLSIGKVTKNQQQEHKTQVFKKIKKLDKMFIQKTQSRKDTYFKLESFNDISSNDQYKDIEEIIPFVNRKEEMQEIATGMISDFLSMKSDLHGSKKFSNITWFGSSGCGKTRMSKTIFFRKSFQNILNGQMNALLTTNSKKNTNQKQDEKINNLIHSFENFKKHHLFLYNSFRMNPLKKEEPENPEKSLFYRILMAISETFISETQISWDDCKNINNLFEIFEPIQKKISKLKNKTNINNAKQQQQQQQQQQNHFR</sequence>
<protein>
    <submittedName>
        <fullName evidence="1">Uncharacterized protein</fullName>
    </submittedName>
</protein>
<accession>A0AAV7Z147</accession>
<dbReference type="Proteomes" id="UP001146793">
    <property type="component" value="Unassembled WGS sequence"/>
</dbReference>
<reference evidence="1" key="1">
    <citation type="submission" date="2022-08" db="EMBL/GenBank/DDBJ databases">
        <title>Novel sulphate-reducing endosymbionts in the free-living metamonad Anaeramoeba.</title>
        <authorList>
            <person name="Jerlstrom-Hultqvist J."/>
            <person name="Cepicka I."/>
            <person name="Gallot-Lavallee L."/>
            <person name="Salas-Leiva D."/>
            <person name="Curtis B.A."/>
            <person name="Zahonova K."/>
            <person name="Pipaliya S."/>
            <person name="Dacks J."/>
            <person name="Roger A.J."/>
        </authorList>
    </citation>
    <scope>NUCLEOTIDE SEQUENCE</scope>
    <source>
        <strain evidence="1">Busselton2</strain>
    </source>
</reference>
<name>A0AAV7Z147_9EUKA</name>
<dbReference type="EMBL" id="JANTQA010000036">
    <property type="protein sequence ID" value="KAJ3435718.1"/>
    <property type="molecule type" value="Genomic_DNA"/>
</dbReference>